<comment type="similarity">
    <text evidence="2">Belongs to the krueppel C2H2-type zinc-finger protein family.</text>
</comment>
<dbReference type="PANTHER" id="PTHR16515:SF49">
    <property type="entry name" value="GASTRULA ZINC FINGER PROTEIN XLCGF49.1-LIKE-RELATED"/>
    <property type="match status" value="1"/>
</dbReference>
<dbReference type="PROSITE" id="PS50157">
    <property type="entry name" value="ZINC_FINGER_C2H2_2"/>
    <property type="match status" value="3"/>
</dbReference>
<dbReference type="OrthoDB" id="10051454at2759"/>
<protein>
    <recommendedName>
        <fullName evidence="10">C2H2-type domain-containing protein</fullName>
    </recommendedName>
</protein>
<dbReference type="InterPro" id="IPR050331">
    <property type="entry name" value="Zinc_finger"/>
</dbReference>
<dbReference type="SMART" id="SM00355">
    <property type="entry name" value="ZnF_C2H2"/>
    <property type="match status" value="3"/>
</dbReference>
<evidence type="ECO:0000313" key="11">
    <source>
        <dbReference type="EMBL" id="PIO22896.1"/>
    </source>
</evidence>
<proteinExistence type="inferred from homology"/>
<evidence type="ECO:0000256" key="8">
    <source>
        <dbReference type="PROSITE-ProRule" id="PRU00042"/>
    </source>
</evidence>
<feature type="domain" description="C2H2-type" evidence="10">
    <location>
        <begin position="243"/>
        <end position="266"/>
    </location>
</feature>
<evidence type="ECO:0000259" key="10">
    <source>
        <dbReference type="PROSITE" id="PS50157"/>
    </source>
</evidence>
<evidence type="ECO:0000256" key="5">
    <source>
        <dbReference type="ARBA" id="ARBA00022771"/>
    </source>
</evidence>
<evidence type="ECO:0000256" key="4">
    <source>
        <dbReference type="ARBA" id="ARBA00022737"/>
    </source>
</evidence>
<feature type="domain" description="C2H2-type" evidence="10">
    <location>
        <begin position="175"/>
        <end position="202"/>
    </location>
</feature>
<organism evidence="11 12">
    <name type="scientific">Aquarana catesbeiana</name>
    <name type="common">American bullfrog</name>
    <name type="synonym">Rana catesbeiana</name>
    <dbReference type="NCBI Taxonomy" id="8400"/>
    <lineage>
        <taxon>Eukaryota</taxon>
        <taxon>Metazoa</taxon>
        <taxon>Chordata</taxon>
        <taxon>Craniata</taxon>
        <taxon>Vertebrata</taxon>
        <taxon>Euteleostomi</taxon>
        <taxon>Amphibia</taxon>
        <taxon>Batrachia</taxon>
        <taxon>Anura</taxon>
        <taxon>Neobatrachia</taxon>
        <taxon>Ranoidea</taxon>
        <taxon>Ranidae</taxon>
        <taxon>Aquarana</taxon>
    </lineage>
</organism>
<dbReference type="InterPro" id="IPR036236">
    <property type="entry name" value="Znf_C2H2_sf"/>
</dbReference>
<evidence type="ECO:0000256" key="2">
    <source>
        <dbReference type="ARBA" id="ARBA00006991"/>
    </source>
</evidence>
<dbReference type="Pfam" id="PF00096">
    <property type="entry name" value="zf-C2H2"/>
    <property type="match status" value="3"/>
</dbReference>
<evidence type="ECO:0000256" key="9">
    <source>
        <dbReference type="SAM" id="MobiDB-lite"/>
    </source>
</evidence>
<evidence type="ECO:0000256" key="3">
    <source>
        <dbReference type="ARBA" id="ARBA00022723"/>
    </source>
</evidence>
<dbReference type="GO" id="GO:0010468">
    <property type="term" value="P:regulation of gene expression"/>
    <property type="evidence" value="ECO:0007669"/>
    <property type="project" value="TreeGrafter"/>
</dbReference>
<name>A0A2G9R4V6_AQUCT</name>
<dbReference type="Gene3D" id="3.30.160.60">
    <property type="entry name" value="Classic Zinc Finger"/>
    <property type="match status" value="3"/>
</dbReference>
<keyword evidence="7" id="KW-0539">Nucleus</keyword>
<keyword evidence="3" id="KW-0479">Metal-binding</keyword>
<evidence type="ECO:0000313" key="12">
    <source>
        <dbReference type="Proteomes" id="UP000228934"/>
    </source>
</evidence>
<keyword evidence="6" id="KW-0862">Zinc</keyword>
<dbReference type="SUPFAM" id="SSF57667">
    <property type="entry name" value="beta-beta-alpha zinc fingers"/>
    <property type="match status" value="2"/>
</dbReference>
<dbReference type="EMBL" id="KV978230">
    <property type="protein sequence ID" value="PIO22896.1"/>
    <property type="molecule type" value="Genomic_DNA"/>
</dbReference>
<feature type="region of interest" description="Disordered" evidence="9">
    <location>
        <begin position="18"/>
        <end position="91"/>
    </location>
</feature>
<dbReference type="AlphaFoldDB" id="A0A2G9R4V6"/>
<dbReference type="GO" id="GO:0008270">
    <property type="term" value="F:zinc ion binding"/>
    <property type="evidence" value="ECO:0007669"/>
    <property type="project" value="UniProtKB-KW"/>
</dbReference>
<dbReference type="Proteomes" id="UP000228934">
    <property type="component" value="Unassembled WGS sequence"/>
</dbReference>
<dbReference type="FunFam" id="3.30.160.60:FF:000710">
    <property type="entry name" value="Zinc finger protein 768"/>
    <property type="match status" value="1"/>
</dbReference>
<dbReference type="PROSITE" id="PS00028">
    <property type="entry name" value="ZINC_FINGER_C2H2_1"/>
    <property type="match status" value="3"/>
</dbReference>
<keyword evidence="4" id="KW-0677">Repeat</keyword>
<keyword evidence="12" id="KW-1185">Reference proteome</keyword>
<evidence type="ECO:0000256" key="6">
    <source>
        <dbReference type="ARBA" id="ARBA00022833"/>
    </source>
</evidence>
<feature type="non-terminal residue" evidence="11">
    <location>
        <position position="1"/>
    </location>
</feature>
<dbReference type="PANTHER" id="PTHR16515">
    <property type="entry name" value="PR DOMAIN ZINC FINGER PROTEIN"/>
    <property type="match status" value="1"/>
</dbReference>
<evidence type="ECO:0000256" key="7">
    <source>
        <dbReference type="ARBA" id="ARBA00023242"/>
    </source>
</evidence>
<feature type="compositionally biased region" description="Basic and acidic residues" evidence="9">
    <location>
        <begin position="69"/>
        <end position="84"/>
    </location>
</feature>
<feature type="domain" description="C2H2-type" evidence="10">
    <location>
        <begin position="215"/>
        <end position="242"/>
    </location>
</feature>
<sequence>HHQVDEDLGLTILQWDDVDIKVEDEEEEEEPARSDQQSMEKVGMLAAMKEEESSLDISSDDNHLPITQEGHHVSSSDSKAEDRGAVPYPQGQNLVFKPSRCRWHHRTGSSDPAEGFDKSYSIYEDIIPIFHSEDQSNDPPNPEEFSVVNMGDMKFSECMISVPPLDVYHIDKGPFSCPVCGKLFQKKKKLYRHKVTHTDEKPYSCSESHTDEKPYSCLRCGKCFSQKAHLREHQTIHTEERPFSCSVCGKTYKRKVHLTEHQRKHI</sequence>
<reference evidence="12" key="1">
    <citation type="journal article" date="2017" name="Nat. Commun.">
        <title>The North American bullfrog draft genome provides insight into hormonal regulation of long noncoding RNA.</title>
        <authorList>
            <person name="Hammond S.A."/>
            <person name="Warren R.L."/>
            <person name="Vandervalk B.P."/>
            <person name="Kucuk E."/>
            <person name="Khan H."/>
            <person name="Gibb E.A."/>
            <person name="Pandoh P."/>
            <person name="Kirk H."/>
            <person name="Zhao Y."/>
            <person name="Jones M."/>
            <person name="Mungall A.J."/>
            <person name="Coope R."/>
            <person name="Pleasance S."/>
            <person name="Moore R.A."/>
            <person name="Holt R.A."/>
            <person name="Round J.M."/>
            <person name="Ohora S."/>
            <person name="Walle B.V."/>
            <person name="Veldhoen N."/>
            <person name="Helbing C.C."/>
            <person name="Birol I."/>
        </authorList>
    </citation>
    <scope>NUCLEOTIDE SEQUENCE [LARGE SCALE GENOMIC DNA]</scope>
</reference>
<keyword evidence="5 8" id="KW-0863">Zinc-finger</keyword>
<dbReference type="GO" id="GO:0005634">
    <property type="term" value="C:nucleus"/>
    <property type="evidence" value="ECO:0007669"/>
    <property type="project" value="UniProtKB-SubCell"/>
</dbReference>
<gene>
    <name evidence="11" type="ORF">AB205_0174480</name>
</gene>
<dbReference type="InterPro" id="IPR013087">
    <property type="entry name" value="Znf_C2H2_type"/>
</dbReference>
<dbReference type="FunFam" id="3.30.160.60:FF:000744">
    <property type="entry name" value="zinc finger E-box-binding homeobox 1"/>
    <property type="match status" value="1"/>
</dbReference>
<comment type="subcellular location">
    <subcellularLocation>
        <location evidence="1">Nucleus</location>
    </subcellularLocation>
</comment>
<accession>A0A2G9R4V6</accession>
<dbReference type="FunFam" id="3.30.160.60:FF:001158">
    <property type="entry name" value="zinc finger protein 22"/>
    <property type="match status" value="1"/>
</dbReference>
<evidence type="ECO:0000256" key="1">
    <source>
        <dbReference type="ARBA" id="ARBA00004123"/>
    </source>
</evidence>